<dbReference type="OrthoDB" id="678344at2"/>
<keyword evidence="2" id="KW-1185">Reference proteome</keyword>
<evidence type="ECO:0000313" key="1">
    <source>
        <dbReference type="EMBL" id="TKK67168.1"/>
    </source>
</evidence>
<reference evidence="1 2" key="1">
    <citation type="submission" date="2019-05" db="EMBL/GenBank/DDBJ databases">
        <title>Panacibacter sp. strain 17mud1-8 Genome sequencing and assembly.</title>
        <authorList>
            <person name="Chhetri G."/>
        </authorList>
    </citation>
    <scope>NUCLEOTIDE SEQUENCE [LARGE SCALE GENOMIC DNA]</scope>
    <source>
        <strain evidence="1 2">17mud1-8</strain>
    </source>
</reference>
<dbReference type="Pfam" id="PF19891">
    <property type="entry name" value="DUF6364"/>
    <property type="match status" value="1"/>
</dbReference>
<dbReference type="InterPro" id="IPR045944">
    <property type="entry name" value="DUF6364"/>
</dbReference>
<protein>
    <submittedName>
        <fullName evidence="1">Ribbon-helix-helix protein, CopG family</fullName>
    </submittedName>
</protein>
<gene>
    <name evidence="1" type="ORF">FC093_14885</name>
</gene>
<dbReference type="EMBL" id="SZQL01000012">
    <property type="protein sequence ID" value="TKK67168.1"/>
    <property type="molecule type" value="Genomic_DNA"/>
</dbReference>
<comment type="caution">
    <text evidence="1">The sequence shown here is derived from an EMBL/GenBank/DDBJ whole genome shotgun (WGS) entry which is preliminary data.</text>
</comment>
<organism evidence="1 2">
    <name type="scientific">Ilyomonas limi</name>
    <dbReference type="NCBI Taxonomy" id="2575867"/>
    <lineage>
        <taxon>Bacteria</taxon>
        <taxon>Pseudomonadati</taxon>
        <taxon>Bacteroidota</taxon>
        <taxon>Chitinophagia</taxon>
        <taxon>Chitinophagales</taxon>
        <taxon>Chitinophagaceae</taxon>
        <taxon>Ilyomonas</taxon>
    </lineage>
</organism>
<sequence length="80" mass="9523">MKARLNLTVDEELLDKVRVYAEKKQKSISQIVEEYFSKITKEPKKESIIDLIESLPKPNIDPDIDLKKTYYEENRKKYGF</sequence>
<accession>A0A4U3KX83</accession>
<proteinExistence type="predicted"/>
<dbReference type="AlphaFoldDB" id="A0A4U3KX83"/>
<dbReference type="Proteomes" id="UP000305848">
    <property type="component" value="Unassembled WGS sequence"/>
</dbReference>
<name>A0A4U3KX83_9BACT</name>
<evidence type="ECO:0000313" key="2">
    <source>
        <dbReference type="Proteomes" id="UP000305848"/>
    </source>
</evidence>
<dbReference type="RefSeq" id="WP_137262598.1">
    <property type="nucleotide sequence ID" value="NZ_SZQL01000012.1"/>
</dbReference>